<name>A0A346RLP8_9LECA</name>
<reference evidence="1" key="1">
    <citation type="journal article" date="2018" name="Mitochondrial DNA Part B Resour">
        <title>The complete mitochondrial genomes of five lichenized fungi in the genus Usnea (Ascomycota: Parmeliaceae).</title>
        <authorList>
            <person name="Funk E.R."/>
            <person name="Adams A.N."/>
            <person name="Spotten S.M."/>
            <person name="Van Hove R.A."/>
            <person name="Whittington K.T."/>
            <person name="Keepers K.G."/>
            <person name="Pogoda C.S."/>
            <person name="Lendemer J.C."/>
            <person name="Tripp E.A."/>
            <person name="Kane N.C."/>
        </authorList>
    </citation>
    <scope>NUCLEOTIDE SEQUENCE</scope>
</reference>
<dbReference type="RefSeq" id="YP_009525304.1">
    <property type="nucleotide sequence ID" value="NC_039633.1"/>
</dbReference>
<keyword evidence="1" id="KW-0496">Mitochondrion</keyword>
<sequence>MFCFARSTRPDLSFGVGFLILALASYKLENGLALHYGQANPAVACEAGGTPCNYKVALTAWEACLLQSVNEIGPNGLYIALYNVPCWKPRTLRLQSSRRGRLL</sequence>
<dbReference type="GeneID" id="38289121"/>
<gene>
    <name evidence="1" type="primary">ORF2</name>
</gene>
<dbReference type="EMBL" id="MG920803">
    <property type="protein sequence ID" value="AXS66995.1"/>
    <property type="molecule type" value="Genomic_DNA"/>
</dbReference>
<evidence type="ECO:0000313" key="1">
    <source>
        <dbReference type="EMBL" id="AXS66995.1"/>
    </source>
</evidence>
<protein>
    <submittedName>
        <fullName evidence="1">Uncharacterized protein</fullName>
    </submittedName>
</protein>
<dbReference type="AlphaFoldDB" id="A0A346RLP8"/>
<organism evidence="1">
    <name type="scientific">Usnea mutabilis</name>
    <dbReference type="NCBI Taxonomy" id="143885"/>
    <lineage>
        <taxon>Eukaryota</taxon>
        <taxon>Fungi</taxon>
        <taxon>Dikarya</taxon>
        <taxon>Ascomycota</taxon>
        <taxon>Pezizomycotina</taxon>
        <taxon>Lecanoromycetes</taxon>
        <taxon>OSLEUM clade</taxon>
        <taxon>Lecanoromycetidae</taxon>
        <taxon>Lecanorales</taxon>
        <taxon>Lecanorineae</taxon>
        <taxon>Parmeliaceae</taxon>
        <taxon>Usnea</taxon>
    </lineage>
</organism>
<accession>A0A346RLP8</accession>
<proteinExistence type="predicted"/>
<geneLocation type="mitochondrion" evidence="1"/>